<dbReference type="RefSeq" id="WP_329509821.1">
    <property type="nucleotide sequence ID" value="NZ_BAAAYZ010000132.1"/>
</dbReference>
<keyword evidence="3" id="KW-1185">Reference proteome</keyword>
<dbReference type="Pfam" id="PF09981">
    <property type="entry name" value="DUF2218"/>
    <property type="match status" value="1"/>
</dbReference>
<name>A0ABU7FMQ8_9ACTN</name>
<keyword evidence="1" id="KW-0812">Transmembrane</keyword>
<proteinExistence type="predicted"/>
<protein>
    <submittedName>
        <fullName evidence="2">DUF2218 domain-containing protein</fullName>
    </submittedName>
</protein>
<organism evidence="2 3">
    <name type="scientific">Streptomyces chiangmaiensis</name>
    <dbReference type="NCBI Taxonomy" id="766497"/>
    <lineage>
        <taxon>Bacteria</taxon>
        <taxon>Bacillati</taxon>
        <taxon>Actinomycetota</taxon>
        <taxon>Actinomycetes</taxon>
        <taxon>Kitasatosporales</taxon>
        <taxon>Streptomycetaceae</taxon>
        <taxon>Streptomyces</taxon>
    </lineage>
</organism>
<feature type="transmembrane region" description="Helical" evidence="1">
    <location>
        <begin position="144"/>
        <end position="169"/>
    </location>
</feature>
<reference evidence="2" key="1">
    <citation type="submission" date="2024-01" db="EMBL/GenBank/DDBJ databases">
        <title>First draft genome sequence data of TA4-1, the type strain of Gram-positive actinobacterium Streptomyces chiangmaiensis.</title>
        <authorList>
            <person name="Yasawong M."/>
            <person name="Nantapong N."/>
        </authorList>
    </citation>
    <scope>NUCLEOTIDE SEQUENCE</scope>
    <source>
        <strain evidence="2">TA4-1</strain>
    </source>
</reference>
<evidence type="ECO:0000313" key="2">
    <source>
        <dbReference type="EMBL" id="MED7825410.1"/>
    </source>
</evidence>
<dbReference type="InterPro" id="IPR014543">
    <property type="entry name" value="UCP028291"/>
</dbReference>
<dbReference type="EMBL" id="JAYWVC010000108">
    <property type="protein sequence ID" value="MED7825410.1"/>
    <property type="molecule type" value="Genomic_DNA"/>
</dbReference>
<gene>
    <name evidence="2" type="ORF">VXC91_26340</name>
</gene>
<evidence type="ECO:0000313" key="3">
    <source>
        <dbReference type="Proteomes" id="UP001333996"/>
    </source>
</evidence>
<feature type="transmembrane region" description="Helical" evidence="1">
    <location>
        <begin position="175"/>
        <end position="193"/>
    </location>
</feature>
<keyword evidence="1" id="KW-1133">Transmembrane helix</keyword>
<evidence type="ECO:0000256" key="1">
    <source>
        <dbReference type="SAM" id="Phobius"/>
    </source>
</evidence>
<comment type="caution">
    <text evidence="2">The sequence shown here is derived from an EMBL/GenBank/DDBJ whole genome shotgun (WGS) entry which is preliminary data.</text>
</comment>
<sequence>MLITEAHIRTDRPSRYLTQLCKHPRETGGHMRRWADLHHNGKAPPQIQPVEWSDTHGSIDLGWGRCTLQAGPDSLTLRVEAADQDSLQRIQHLIAGRLQKIGKRDALQVTWQKAGAADHQLDDPATAAPAPAEKAVSRPRSRAALGLIAVIALVVAVHLGLGGLLLASGPGTHRVIGAVLAIILLHVLGSLAMRRSKAGKPR</sequence>
<dbReference type="Gene3D" id="3.30.310.50">
    <property type="entry name" value="Alpha-D-phosphohexomutase, C-terminal domain"/>
    <property type="match status" value="1"/>
</dbReference>
<accession>A0ABU7FMQ8</accession>
<keyword evidence="1" id="KW-0472">Membrane</keyword>
<dbReference type="Proteomes" id="UP001333996">
    <property type="component" value="Unassembled WGS sequence"/>
</dbReference>